<dbReference type="RefSeq" id="WP_163959131.1">
    <property type="nucleotide sequence ID" value="NZ_BAAAES010000008.1"/>
</dbReference>
<gene>
    <name evidence="2" type="ORF">GCM10009102_15480</name>
</gene>
<comment type="caution">
    <text evidence="2">The sequence shown here is derived from an EMBL/GenBank/DDBJ whole genome shotgun (WGS) entry which is preliminary data.</text>
</comment>
<proteinExistence type="predicted"/>
<accession>A0ABN1HT76</accession>
<keyword evidence="1" id="KW-0472">Membrane</keyword>
<evidence type="ECO:0000313" key="3">
    <source>
        <dbReference type="Proteomes" id="UP001500238"/>
    </source>
</evidence>
<keyword evidence="3" id="KW-1185">Reference proteome</keyword>
<dbReference type="InterPro" id="IPR045936">
    <property type="entry name" value="DUF6356"/>
</dbReference>
<name>A0ABN1HT76_9SPHN</name>
<sequence length="78" mass="8508">MNPFTEHPAAVGESYPEHFHVATRFGLRMIAGGIGAVLHGVFPFLFTTTGSRTIKALHGEIVAKRGDTVQQRSVEFVI</sequence>
<dbReference type="EMBL" id="BAAAES010000008">
    <property type="protein sequence ID" value="GAA0666566.1"/>
    <property type="molecule type" value="Genomic_DNA"/>
</dbReference>
<evidence type="ECO:0008006" key="4">
    <source>
        <dbReference type="Google" id="ProtNLM"/>
    </source>
</evidence>
<dbReference type="Proteomes" id="UP001500238">
    <property type="component" value="Unassembled WGS sequence"/>
</dbReference>
<evidence type="ECO:0000313" key="2">
    <source>
        <dbReference type="EMBL" id="GAA0666566.1"/>
    </source>
</evidence>
<keyword evidence="1" id="KW-0812">Transmembrane</keyword>
<keyword evidence="1" id="KW-1133">Transmembrane helix</keyword>
<reference evidence="2 3" key="1">
    <citation type="journal article" date="2019" name="Int. J. Syst. Evol. Microbiol.">
        <title>The Global Catalogue of Microorganisms (GCM) 10K type strain sequencing project: providing services to taxonomists for standard genome sequencing and annotation.</title>
        <authorList>
            <consortium name="The Broad Institute Genomics Platform"/>
            <consortium name="The Broad Institute Genome Sequencing Center for Infectious Disease"/>
            <person name="Wu L."/>
            <person name="Ma J."/>
        </authorList>
    </citation>
    <scope>NUCLEOTIDE SEQUENCE [LARGE SCALE GENOMIC DNA]</scope>
    <source>
        <strain evidence="2 3">JCM 14603</strain>
    </source>
</reference>
<protein>
    <recommendedName>
        <fullName evidence="4">Capsule biosynthesis protein</fullName>
    </recommendedName>
</protein>
<evidence type="ECO:0000256" key="1">
    <source>
        <dbReference type="SAM" id="Phobius"/>
    </source>
</evidence>
<dbReference type="Pfam" id="PF19883">
    <property type="entry name" value="DUF6356"/>
    <property type="match status" value="1"/>
</dbReference>
<organism evidence="2 3">
    <name type="scientific">Sphingomonas insulae</name>
    <dbReference type="NCBI Taxonomy" id="424800"/>
    <lineage>
        <taxon>Bacteria</taxon>
        <taxon>Pseudomonadati</taxon>
        <taxon>Pseudomonadota</taxon>
        <taxon>Alphaproteobacteria</taxon>
        <taxon>Sphingomonadales</taxon>
        <taxon>Sphingomonadaceae</taxon>
        <taxon>Sphingomonas</taxon>
    </lineage>
</organism>
<feature type="transmembrane region" description="Helical" evidence="1">
    <location>
        <begin position="25"/>
        <end position="46"/>
    </location>
</feature>